<dbReference type="SUPFAM" id="SSF103473">
    <property type="entry name" value="MFS general substrate transporter"/>
    <property type="match status" value="1"/>
</dbReference>
<dbReference type="InterPro" id="IPR036259">
    <property type="entry name" value="MFS_trans_sf"/>
</dbReference>
<evidence type="ECO:0000256" key="2">
    <source>
        <dbReference type="ARBA" id="ARBA00022692"/>
    </source>
</evidence>
<feature type="transmembrane region" description="Helical" evidence="6">
    <location>
        <begin position="258"/>
        <end position="278"/>
    </location>
</feature>
<dbReference type="InterPro" id="IPR011701">
    <property type="entry name" value="MFS"/>
</dbReference>
<reference evidence="7 8" key="1">
    <citation type="submission" date="2024-02" db="EMBL/GenBank/DDBJ databases">
        <title>De novo assembly and annotation of 12 fungi associated with fruit tree decline syndrome in Ontario, Canada.</title>
        <authorList>
            <person name="Sulman M."/>
            <person name="Ellouze W."/>
            <person name="Ilyukhin E."/>
        </authorList>
    </citation>
    <scope>NUCLEOTIDE SEQUENCE [LARGE SCALE GENOMIC DNA]</scope>
    <source>
        <strain evidence="7 8">M42-189</strain>
    </source>
</reference>
<dbReference type="Gene3D" id="1.20.1250.20">
    <property type="entry name" value="MFS general substrate transporter like domains"/>
    <property type="match status" value="1"/>
</dbReference>
<feature type="transmembrane region" description="Helical" evidence="6">
    <location>
        <begin position="219"/>
        <end position="237"/>
    </location>
</feature>
<comment type="subcellular location">
    <subcellularLocation>
        <location evidence="1">Membrane</location>
        <topology evidence="1">Multi-pass membrane protein</topology>
    </subcellularLocation>
</comment>
<feature type="transmembrane region" description="Helical" evidence="6">
    <location>
        <begin position="298"/>
        <end position="318"/>
    </location>
</feature>
<comment type="caution">
    <text evidence="7">The sequence shown here is derived from an EMBL/GenBank/DDBJ whole genome shotgun (WGS) entry which is preliminary data.</text>
</comment>
<keyword evidence="2 6" id="KW-0812">Transmembrane</keyword>
<feature type="transmembrane region" description="Helical" evidence="6">
    <location>
        <begin position="136"/>
        <end position="158"/>
    </location>
</feature>
<dbReference type="PANTHER" id="PTHR23501">
    <property type="entry name" value="MAJOR FACILITATOR SUPERFAMILY"/>
    <property type="match status" value="1"/>
</dbReference>
<evidence type="ECO:0008006" key="9">
    <source>
        <dbReference type="Google" id="ProtNLM"/>
    </source>
</evidence>
<evidence type="ECO:0000256" key="5">
    <source>
        <dbReference type="SAM" id="MobiDB-lite"/>
    </source>
</evidence>
<dbReference type="Pfam" id="PF07690">
    <property type="entry name" value="MFS_1"/>
    <property type="match status" value="1"/>
</dbReference>
<feature type="transmembrane region" description="Helical" evidence="6">
    <location>
        <begin position="357"/>
        <end position="377"/>
    </location>
</feature>
<feature type="transmembrane region" description="Helical" evidence="6">
    <location>
        <begin position="325"/>
        <end position="345"/>
    </location>
</feature>
<proteinExistence type="predicted"/>
<evidence type="ECO:0000256" key="1">
    <source>
        <dbReference type="ARBA" id="ARBA00004141"/>
    </source>
</evidence>
<organism evidence="7 8">
    <name type="scientific">Paraconiothyrium brasiliense</name>
    <dbReference type="NCBI Taxonomy" id="300254"/>
    <lineage>
        <taxon>Eukaryota</taxon>
        <taxon>Fungi</taxon>
        <taxon>Dikarya</taxon>
        <taxon>Ascomycota</taxon>
        <taxon>Pezizomycotina</taxon>
        <taxon>Dothideomycetes</taxon>
        <taxon>Pleosporomycetidae</taxon>
        <taxon>Pleosporales</taxon>
        <taxon>Massarineae</taxon>
        <taxon>Didymosphaeriaceae</taxon>
        <taxon>Paraconiothyrium</taxon>
    </lineage>
</organism>
<feature type="transmembrane region" description="Helical" evidence="6">
    <location>
        <begin position="389"/>
        <end position="409"/>
    </location>
</feature>
<evidence type="ECO:0000256" key="3">
    <source>
        <dbReference type="ARBA" id="ARBA00022989"/>
    </source>
</evidence>
<feature type="region of interest" description="Disordered" evidence="5">
    <location>
        <begin position="1"/>
        <end position="36"/>
    </location>
</feature>
<feature type="transmembrane region" description="Helical" evidence="6">
    <location>
        <begin position="188"/>
        <end position="207"/>
    </location>
</feature>
<keyword evidence="4 6" id="KW-0472">Membrane</keyword>
<evidence type="ECO:0000256" key="4">
    <source>
        <dbReference type="ARBA" id="ARBA00023136"/>
    </source>
</evidence>
<keyword evidence="3 6" id="KW-1133">Transmembrane helix</keyword>
<feature type="transmembrane region" description="Helical" evidence="6">
    <location>
        <begin position="105"/>
        <end position="124"/>
    </location>
</feature>
<sequence>MASVDVGQAAHNKEEQEQSSQAANDGAVREDAQVEETYPHGSRLAALTISLMLSTLMVALDTNVIGAQMWRGLDVGWYGSAYLMTLMALQPLYGRIYALFNTKLVFLLSLCLFEVGSTVCATAQNSPMFIAGRAVSGSGAAGILSGALTIGGHLVPLFKRPMYMAMIMKSYTMPAKVPLSTLSKLQSIDSVGGFLSIGSAVLLFLPLKWGGIDYAWDSARVIGCLVSFIVLLVILIATQVRQGESALVSPKVFSQRSVCFGCLFTCFLNMAIDTHIYYLPLYFQAVSSQTASASGVRLLPYLGTMILTAGISGTLVTALKHYVPFMVLGSLIFTIACGLITTLTVGSGPAHWVSYQLLAGIGFGMGFQIPYSALHVVLDTTALPTGNALLVLFQALGGALAVSVAQNILSNQLLGRLGEQFSAQDAARIVAAGPTRIAQAVEAEQVGLVVKAYSHALSRMHMLPVAAAGMAFLCSLGMEWRTLEKEEAERGSEGENRLLEGT</sequence>
<feature type="transmembrane region" description="Helical" evidence="6">
    <location>
        <begin position="75"/>
        <end position="93"/>
    </location>
</feature>
<evidence type="ECO:0000256" key="6">
    <source>
        <dbReference type="SAM" id="Phobius"/>
    </source>
</evidence>
<gene>
    <name evidence="7" type="ORF">SLS60_011587</name>
</gene>
<accession>A0ABR3QIL6</accession>
<dbReference type="PANTHER" id="PTHR23501:SF198">
    <property type="entry name" value="AZOLE RESISTANCE PROTEIN 1-RELATED"/>
    <property type="match status" value="1"/>
</dbReference>
<evidence type="ECO:0000313" key="8">
    <source>
        <dbReference type="Proteomes" id="UP001521785"/>
    </source>
</evidence>
<dbReference type="Proteomes" id="UP001521785">
    <property type="component" value="Unassembled WGS sequence"/>
</dbReference>
<evidence type="ECO:0000313" key="7">
    <source>
        <dbReference type="EMBL" id="KAL1591995.1"/>
    </source>
</evidence>
<keyword evidence="8" id="KW-1185">Reference proteome</keyword>
<dbReference type="EMBL" id="JAKJXO020000022">
    <property type="protein sequence ID" value="KAL1591995.1"/>
    <property type="molecule type" value="Genomic_DNA"/>
</dbReference>
<feature type="transmembrane region" description="Helical" evidence="6">
    <location>
        <begin position="44"/>
        <end position="69"/>
    </location>
</feature>
<name>A0ABR3QIL6_9PLEO</name>
<protein>
    <recommendedName>
        <fullName evidence="9">MFS transporter</fullName>
    </recommendedName>
</protein>